<dbReference type="Gene3D" id="4.10.240.10">
    <property type="entry name" value="Zn(2)-C6 fungal-type DNA-binding domain"/>
    <property type="match status" value="1"/>
</dbReference>
<dbReference type="SUPFAM" id="SSF57701">
    <property type="entry name" value="Zn2/Cys6 DNA-binding domain"/>
    <property type="match status" value="1"/>
</dbReference>
<dbReference type="EMBL" id="LJBN01000112">
    <property type="protein sequence ID" value="OOQ89342.1"/>
    <property type="molecule type" value="Genomic_DNA"/>
</dbReference>
<keyword evidence="5" id="KW-0539">Nucleus</keyword>
<evidence type="ECO:0000313" key="8">
    <source>
        <dbReference type="EMBL" id="OOQ89342.1"/>
    </source>
</evidence>
<dbReference type="PANTHER" id="PTHR37534">
    <property type="entry name" value="TRANSCRIPTIONAL ACTIVATOR PROTEIN UGA3"/>
    <property type="match status" value="1"/>
</dbReference>
<dbReference type="GO" id="GO:0008270">
    <property type="term" value="F:zinc ion binding"/>
    <property type="evidence" value="ECO:0007669"/>
    <property type="project" value="InterPro"/>
</dbReference>
<evidence type="ECO:0000313" key="9">
    <source>
        <dbReference type="Proteomes" id="UP000190744"/>
    </source>
</evidence>
<sequence length="642" mass="72621">MQLADPGYLHANTIMFYQWEQHPNQDRRHRPRTRNGCLTCRRRKVRCDEKRPDCGHCSRLRLDCSWQEDSGLRLGVRTKRIRQRLQQKPQSQQQPAQPEPATANAETSGLSASEEALQAPDALVDDDSSFNRMFSYASFMWDDSSPTDLSPGWDTFDLTSSQELVPWSDASLSIPTSIPITCTNPMANTEALLDRQGRFSSITSPTIAIGWSETQLAEYFARSAAPPILATVETSARWFWMRKQLTSMTSTSRMVKFGVIAFVALELESAGTLEPSTYTQYYRTAKERLEECLKDISRDRKIISSQLRHILAVLFLLSYIDLLTKDVSKAHANLREGFHALEMVEIDSLSVTERRLLSWLRLLDARAVSAGGEGLFLTEGDSAVNTDLQSPDSSIAEVDSGLDDAEAALEEFIMRPAFLFFQKVQLFMGRISKIDPWHRRRGTVEDETEVMAISTTITRDIKSLWQQRPPLMDHAVAGKLATLLSPSLAETITRTMRVYHANYYASFIHLHRVAYKNLPRTADVMDAMNEIRQVTKMILESPWISSPQEIPAIGTPNASTTTLPSLPVNMLWPLLMLGVEVEEPEERAWVISCIKGMENVASNAGITADVLQEVIRRQDETRQRVDIRKVMHETFDRAFAIV</sequence>
<dbReference type="GO" id="GO:0045944">
    <property type="term" value="P:positive regulation of transcription by RNA polymerase II"/>
    <property type="evidence" value="ECO:0007669"/>
    <property type="project" value="TreeGrafter"/>
</dbReference>
<keyword evidence="2" id="KW-0805">Transcription regulation</keyword>
<name>A0A1S9RV28_PENBI</name>
<evidence type="ECO:0000256" key="5">
    <source>
        <dbReference type="ARBA" id="ARBA00023242"/>
    </source>
</evidence>
<dbReference type="AlphaFoldDB" id="A0A1S9RV28"/>
<evidence type="ECO:0000256" key="2">
    <source>
        <dbReference type="ARBA" id="ARBA00023015"/>
    </source>
</evidence>
<feature type="domain" description="Zn(2)-C6 fungal-type" evidence="7">
    <location>
        <begin position="36"/>
        <end position="66"/>
    </location>
</feature>
<gene>
    <name evidence="8" type="ORF">PEBR_27515</name>
</gene>
<dbReference type="GO" id="GO:0000976">
    <property type="term" value="F:transcription cis-regulatory region binding"/>
    <property type="evidence" value="ECO:0007669"/>
    <property type="project" value="TreeGrafter"/>
</dbReference>
<dbReference type="Pfam" id="PF00172">
    <property type="entry name" value="Zn_clus"/>
    <property type="match status" value="1"/>
</dbReference>
<dbReference type="CDD" id="cd00067">
    <property type="entry name" value="GAL4"/>
    <property type="match status" value="1"/>
</dbReference>
<dbReference type="InterPro" id="IPR001138">
    <property type="entry name" value="Zn2Cys6_DnaBD"/>
</dbReference>
<evidence type="ECO:0000256" key="4">
    <source>
        <dbReference type="ARBA" id="ARBA00023163"/>
    </source>
</evidence>
<dbReference type="PROSITE" id="PS50048">
    <property type="entry name" value="ZN2_CY6_FUNGAL_2"/>
    <property type="match status" value="1"/>
</dbReference>
<evidence type="ECO:0000256" key="1">
    <source>
        <dbReference type="ARBA" id="ARBA00004123"/>
    </source>
</evidence>
<accession>A0A1S9RV28</accession>
<dbReference type="PROSITE" id="PS00463">
    <property type="entry name" value="ZN2_CY6_FUNGAL_1"/>
    <property type="match status" value="1"/>
</dbReference>
<dbReference type="InterPro" id="IPR021858">
    <property type="entry name" value="Fun_TF"/>
</dbReference>
<keyword evidence="3" id="KW-0238">DNA-binding</keyword>
<evidence type="ECO:0000256" key="6">
    <source>
        <dbReference type="SAM" id="MobiDB-lite"/>
    </source>
</evidence>
<dbReference type="InterPro" id="IPR036864">
    <property type="entry name" value="Zn2-C6_fun-type_DNA-bd_sf"/>
</dbReference>
<reference evidence="9" key="1">
    <citation type="submission" date="2015-09" db="EMBL/GenBank/DDBJ databases">
        <authorList>
            <person name="Fill T.P."/>
            <person name="Baretta J.F."/>
            <person name="de Almeida L.G."/>
            <person name="Rocha M."/>
            <person name="de Souza D.H."/>
            <person name="Malavazi I."/>
            <person name="Cerdeira L.T."/>
            <person name="Hong H."/>
            <person name="Samborskyy M."/>
            <person name="de Vasconcelos A.T."/>
            <person name="Leadlay P."/>
            <person name="Rodrigues-Filho E."/>
        </authorList>
    </citation>
    <scope>NUCLEOTIDE SEQUENCE [LARGE SCALE GENOMIC DNA]</scope>
    <source>
        <strain evidence="9">LaBioMMi 136</strain>
    </source>
</reference>
<proteinExistence type="predicted"/>
<organism evidence="8 9">
    <name type="scientific">Penicillium brasilianum</name>
    <dbReference type="NCBI Taxonomy" id="104259"/>
    <lineage>
        <taxon>Eukaryota</taxon>
        <taxon>Fungi</taxon>
        <taxon>Dikarya</taxon>
        <taxon>Ascomycota</taxon>
        <taxon>Pezizomycotina</taxon>
        <taxon>Eurotiomycetes</taxon>
        <taxon>Eurotiomycetidae</taxon>
        <taxon>Eurotiales</taxon>
        <taxon>Aspergillaceae</taxon>
        <taxon>Penicillium</taxon>
    </lineage>
</organism>
<dbReference type="SMART" id="SM00066">
    <property type="entry name" value="GAL4"/>
    <property type="match status" value="1"/>
</dbReference>
<protein>
    <submittedName>
        <fullName evidence="8">Putative C6 finger domain protein</fullName>
    </submittedName>
</protein>
<dbReference type="GO" id="GO:0005634">
    <property type="term" value="C:nucleus"/>
    <property type="evidence" value="ECO:0007669"/>
    <property type="project" value="UniProtKB-SubCell"/>
</dbReference>
<feature type="compositionally biased region" description="Low complexity" evidence="6">
    <location>
        <begin position="86"/>
        <end position="105"/>
    </location>
</feature>
<dbReference type="Proteomes" id="UP000190744">
    <property type="component" value="Unassembled WGS sequence"/>
</dbReference>
<feature type="region of interest" description="Disordered" evidence="6">
    <location>
        <begin position="82"/>
        <end position="116"/>
    </location>
</feature>
<dbReference type="PANTHER" id="PTHR37534:SF49">
    <property type="entry name" value="LYSINE BIOSYNTHESIS REGULATORY PROTEIN LYS14"/>
    <property type="match status" value="1"/>
</dbReference>
<comment type="caution">
    <text evidence="8">The sequence shown here is derived from an EMBL/GenBank/DDBJ whole genome shotgun (WGS) entry which is preliminary data.</text>
</comment>
<comment type="subcellular location">
    <subcellularLocation>
        <location evidence="1">Nucleus</location>
    </subcellularLocation>
</comment>
<evidence type="ECO:0000256" key="3">
    <source>
        <dbReference type="ARBA" id="ARBA00023125"/>
    </source>
</evidence>
<dbReference type="Pfam" id="PF11951">
    <property type="entry name" value="Fungal_trans_2"/>
    <property type="match status" value="1"/>
</dbReference>
<keyword evidence="4" id="KW-0804">Transcription</keyword>
<dbReference type="GO" id="GO:0000981">
    <property type="term" value="F:DNA-binding transcription factor activity, RNA polymerase II-specific"/>
    <property type="evidence" value="ECO:0007669"/>
    <property type="project" value="InterPro"/>
</dbReference>
<evidence type="ECO:0000259" key="7">
    <source>
        <dbReference type="PROSITE" id="PS50048"/>
    </source>
</evidence>